<evidence type="ECO:0000313" key="1">
    <source>
        <dbReference type="EMBL" id="CAH1790448.1"/>
    </source>
</evidence>
<dbReference type="EMBL" id="CAIIXF020000007">
    <property type="protein sequence ID" value="CAH1790448.1"/>
    <property type="molecule type" value="Genomic_DNA"/>
</dbReference>
<comment type="caution">
    <text evidence="1">The sequence shown here is derived from an EMBL/GenBank/DDBJ whole genome shotgun (WGS) entry which is preliminary data.</text>
</comment>
<dbReference type="Proteomes" id="UP000749559">
    <property type="component" value="Unassembled WGS sequence"/>
</dbReference>
<gene>
    <name evidence="1" type="ORF">OFUS_LOCUS15652</name>
</gene>
<protein>
    <submittedName>
        <fullName evidence="1">Uncharacterized protein</fullName>
    </submittedName>
</protein>
<proteinExistence type="predicted"/>
<evidence type="ECO:0000313" key="2">
    <source>
        <dbReference type="Proteomes" id="UP000749559"/>
    </source>
</evidence>
<dbReference type="OrthoDB" id="10268124at2759"/>
<keyword evidence="2" id="KW-1185">Reference proteome</keyword>
<name>A0A8J1YAQ8_OWEFU</name>
<feature type="non-terminal residue" evidence="1">
    <location>
        <position position="163"/>
    </location>
</feature>
<reference evidence="1" key="1">
    <citation type="submission" date="2022-03" db="EMBL/GenBank/DDBJ databases">
        <authorList>
            <person name="Martin C."/>
        </authorList>
    </citation>
    <scope>NUCLEOTIDE SEQUENCE</scope>
</reference>
<accession>A0A8J1YAQ8</accession>
<sequence length="163" mass="18182">ISKSQLEETMKKFTEEHHKSVERGFDNVFAEFDNAYVAVRDKFENQKKEEGVCARVRIRIVQEAVLTRDAFNGKLEIENGENSALTNIKVELHIFKSEDVTQEHMIEHFAIGDPDLNGISAVDGSGSLAKGKSGSAEWLIIPYSTAAPTEDVLYDIGGVLTYF</sequence>
<organism evidence="1 2">
    <name type="scientific">Owenia fusiformis</name>
    <name type="common">Polychaete worm</name>
    <dbReference type="NCBI Taxonomy" id="6347"/>
    <lineage>
        <taxon>Eukaryota</taxon>
        <taxon>Metazoa</taxon>
        <taxon>Spiralia</taxon>
        <taxon>Lophotrochozoa</taxon>
        <taxon>Annelida</taxon>
        <taxon>Polychaeta</taxon>
        <taxon>Sedentaria</taxon>
        <taxon>Canalipalpata</taxon>
        <taxon>Sabellida</taxon>
        <taxon>Oweniida</taxon>
        <taxon>Oweniidae</taxon>
        <taxon>Owenia</taxon>
    </lineage>
</organism>
<feature type="non-terminal residue" evidence="1">
    <location>
        <position position="1"/>
    </location>
</feature>
<dbReference type="AlphaFoldDB" id="A0A8J1YAQ8"/>